<evidence type="ECO:0000313" key="6">
    <source>
        <dbReference type="Proteomes" id="UP000366872"/>
    </source>
</evidence>
<keyword evidence="6" id="KW-1185">Reference proteome</keyword>
<organism evidence="5 6">
    <name type="scientific">Pontiella desulfatans</name>
    <dbReference type="NCBI Taxonomy" id="2750659"/>
    <lineage>
        <taxon>Bacteria</taxon>
        <taxon>Pseudomonadati</taxon>
        <taxon>Kiritimatiellota</taxon>
        <taxon>Kiritimatiellia</taxon>
        <taxon>Kiritimatiellales</taxon>
        <taxon>Pontiellaceae</taxon>
        <taxon>Pontiella</taxon>
    </lineage>
</organism>
<dbReference type="InterPro" id="IPR002104">
    <property type="entry name" value="Integrase_catalytic"/>
</dbReference>
<name>A0A6C2U574_PONDE</name>
<evidence type="ECO:0000313" key="5">
    <source>
        <dbReference type="EMBL" id="VGO15140.1"/>
    </source>
</evidence>
<keyword evidence="2" id="KW-0229">DNA integration</keyword>
<dbReference type="InterPro" id="IPR013762">
    <property type="entry name" value="Integrase-like_cat_sf"/>
</dbReference>
<dbReference type="InterPro" id="IPR011010">
    <property type="entry name" value="DNA_brk_join_enz"/>
</dbReference>
<reference evidence="5 6" key="1">
    <citation type="submission" date="2019-04" db="EMBL/GenBank/DDBJ databases">
        <authorList>
            <person name="Van Vliet M D."/>
        </authorList>
    </citation>
    <scope>NUCLEOTIDE SEQUENCE [LARGE SCALE GENOMIC DNA]</scope>
    <source>
        <strain evidence="5 6">F1</strain>
    </source>
</reference>
<keyword evidence="3" id="KW-0233">DNA recombination</keyword>
<evidence type="ECO:0000256" key="2">
    <source>
        <dbReference type="ARBA" id="ARBA00022908"/>
    </source>
</evidence>
<dbReference type="InterPro" id="IPR050808">
    <property type="entry name" value="Phage_Integrase"/>
</dbReference>
<dbReference type="GO" id="GO:0015074">
    <property type="term" value="P:DNA integration"/>
    <property type="evidence" value="ECO:0007669"/>
    <property type="project" value="UniProtKB-KW"/>
</dbReference>
<evidence type="ECO:0000259" key="4">
    <source>
        <dbReference type="PROSITE" id="PS51898"/>
    </source>
</evidence>
<dbReference type="RefSeq" id="WP_136080736.1">
    <property type="nucleotide sequence ID" value="NZ_CAAHFG010000002.1"/>
</dbReference>
<dbReference type="PROSITE" id="PS51898">
    <property type="entry name" value="TYR_RECOMBINASE"/>
    <property type="match status" value="1"/>
</dbReference>
<comment type="similarity">
    <text evidence="1">Belongs to the 'phage' integrase family.</text>
</comment>
<dbReference type="PANTHER" id="PTHR30629">
    <property type="entry name" value="PROPHAGE INTEGRASE"/>
    <property type="match status" value="1"/>
</dbReference>
<dbReference type="GO" id="GO:0006310">
    <property type="term" value="P:DNA recombination"/>
    <property type="evidence" value="ECO:0007669"/>
    <property type="project" value="UniProtKB-KW"/>
</dbReference>
<dbReference type="CDD" id="cd00397">
    <property type="entry name" value="DNA_BRE_C"/>
    <property type="match status" value="1"/>
</dbReference>
<dbReference type="Gene3D" id="1.10.443.10">
    <property type="entry name" value="Intergrase catalytic core"/>
    <property type="match status" value="1"/>
</dbReference>
<dbReference type="EMBL" id="CAAHFG010000002">
    <property type="protein sequence ID" value="VGO15140.1"/>
    <property type="molecule type" value="Genomic_DNA"/>
</dbReference>
<dbReference type="PANTHER" id="PTHR30629:SF2">
    <property type="entry name" value="PROPHAGE INTEGRASE INTS-RELATED"/>
    <property type="match status" value="1"/>
</dbReference>
<sequence length="374" mass="43113">MPKQAELRKIERDDRRASKWGISIPQTGKRPRRVFFKTARARDFEFNKLKRLTRDEGHGVLSDVTAADVALLKDIRSILPADIDPREACRFYVAHRCPDSTVSLNEAMRGFLKKQQLAHISQEHYNHIELHLNRLVDGAGRETPVSGVGQDMISDLLLGLPFQPTTVDGHQKNWGTFFNWCVKQQYCAMSPLAGMDRIDIPETEPEFMPVPDVKAFFKAALEIHPDYAPVLALSFFAGMRSSAIRRLERADIDFEQRGIRHRGAQHKTKRRFFVQDFEDNLWAWLEPWRKLTELPNWPSSTAIKWRENIYKKAKVVFPHNAGRHSFCTYHVALFGSADRTANLLTHRGSVSTLYDHYRGNATKAKAERYFKIVP</sequence>
<accession>A0A6C2U574</accession>
<dbReference type="GO" id="GO:0003677">
    <property type="term" value="F:DNA binding"/>
    <property type="evidence" value="ECO:0007669"/>
    <property type="project" value="InterPro"/>
</dbReference>
<gene>
    <name evidence="5" type="ORF">PDESU_03721</name>
</gene>
<dbReference type="AlphaFoldDB" id="A0A6C2U574"/>
<dbReference type="SUPFAM" id="SSF56349">
    <property type="entry name" value="DNA breaking-rejoining enzymes"/>
    <property type="match status" value="1"/>
</dbReference>
<feature type="domain" description="Tyr recombinase" evidence="4">
    <location>
        <begin position="203"/>
        <end position="370"/>
    </location>
</feature>
<protein>
    <recommendedName>
        <fullName evidence="4">Tyr recombinase domain-containing protein</fullName>
    </recommendedName>
</protein>
<evidence type="ECO:0000256" key="3">
    <source>
        <dbReference type="ARBA" id="ARBA00023172"/>
    </source>
</evidence>
<evidence type="ECO:0000256" key="1">
    <source>
        <dbReference type="ARBA" id="ARBA00008857"/>
    </source>
</evidence>
<proteinExistence type="inferred from homology"/>
<dbReference type="Proteomes" id="UP000366872">
    <property type="component" value="Unassembled WGS sequence"/>
</dbReference>